<keyword evidence="6 12" id="KW-0067">ATP-binding</keyword>
<dbReference type="GO" id="GO:0005524">
    <property type="term" value="F:ATP binding"/>
    <property type="evidence" value="ECO:0007669"/>
    <property type="project" value="UniProtKB-KW"/>
</dbReference>
<dbReference type="EC" id="7.4.2.9" evidence="8"/>
<dbReference type="SMART" id="SM00382">
    <property type="entry name" value="AAA"/>
    <property type="match status" value="1"/>
</dbReference>
<dbReference type="CDD" id="cd03257">
    <property type="entry name" value="ABC_NikE_OppD_transporters"/>
    <property type="match status" value="1"/>
</dbReference>
<dbReference type="GO" id="GO:0055085">
    <property type="term" value="P:transmembrane transport"/>
    <property type="evidence" value="ECO:0007669"/>
    <property type="project" value="UniProtKB-ARBA"/>
</dbReference>
<dbReference type="Pfam" id="PF08352">
    <property type="entry name" value="oligo_HPY"/>
    <property type="match status" value="1"/>
</dbReference>
<comment type="catalytic activity">
    <reaction evidence="9">
        <text>a dipeptide(out) + ATP + H2O = a dipeptide(in) + ADP + phosphate + H(+)</text>
        <dbReference type="Rhea" id="RHEA:23120"/>
        <dbReference type="ChEBI" id="CHEBI:15377"/>
        <dbReference type="ChEBI" id="CHEBI:15378"/>
        <dbReference type="ChEBI" id="CHEBI:30616"/>
        <dbReference type="ChEBI" id="CHEBI:43474"/>
        <dbReference type="ChEBI" id="CHEBI:90799"/>
        <dbReference type="ChEBI" id="CHEBI:456216"/>
        <dbReference type="EC" id="7.4.2.9"/>
    </reaction>
</comment>
<feature type="region of interest" description="Disordered" evidence="10">
    <location>
        <begin position="299"/>
        <end position="335"/>
    </location>
</feature>
<dbReference type="Gene3D" id="3.40.50.300">
    <property type="entry name" value="P-loop containing nucleotide triphosphate hydrolases"/>
    <property type="match status" value="1"/>
</dbReference>
<evidence type="ECO:0000313" key="12">
    <source>
        <dbReference type="EMBL" id="KAA9000658.1"/>
    </source>
</evidence>
<dbReference type="InterPro" id="IPR003593">
    <property type="entry name" value="AAA+_ATPase"/>
</dbReference>
<dbReference type="Proteomes" id="UP000335415">
    <property type="component" value="Unassembled WGS sequence"/>
</dbReference>
<dbReference type="GO" id="GO:0016887">
    <property type="term" value="F:ATP hydrolysis activity"/>
    <property type="evidence" value="ECO:0007669"/>
    <property type="project" value="InterPro"/>
</dbReference>
<evidence type="ECO:0000256" key="7">
    <source>
        <dbReference type="ARBA" id="ARBA00023136"/>
    </source>
</evidence>
<dbReference type="FunFam" id="3.40.50.300:FF:000016">
    <property type="entry name" value="Oligopeptide ABC transporter ATP-binding component"/>
    <property type="match status" value="1"/>
</dbReference>
<comment type="caution">
    <text evidence="12">The sequence shown here is derived from an EMBL/GenBank/DDBJ whole genome shotgun (WGS) entry which is preliminary data.</text>
</comment>
<dbReference type="InterPro" id="IPR003439">
    <property type="entry name" value="ABC_transporter-like_ATP-bd"/>
</dbReference>
<dbReference type="InterPro" id="IPR013563">
    <property type="entry name" value="Oligopep_ABC_C"/>
</dbReference>
<keyword evidence="5" id="KW-0547">Nucleotide-binding</keyword>
<evidence type="ECO:0000256" key="9">
    <source>
        <dbReference type="ARBA" id="ARBA00047356"/>
    </source>
</evidence>
<dbReference type="GO" id="GO:0005886">
    <property type="term" value="C:plasma membrane"/>
    <property type="evidence" value="ECO:0007669"/>
    <property type="project" value="UniProtKB-SubCell"/>
</dbReference>
<dbReference type="OrthoDB" id="9784450at2"/>
<dbReference type="GO" id="GO:0015833">
    <property type="term" value="P:peptide transport"/>
    <property type="evidence" value="ECO:0007669"/>
    <property type="project" value="InterPro"/>
</dbReference>
<evidence type="ECO:0000259" key="11">
    <source>
        <dbReference type="PROSITE" id="PS50893"/>
    </source>
</evidence>
<organism evidence="12 13">
    <name type="scientific">Affinibrenneria salicis</name>
    <dbReference type="NCBI Taxonomy" id="2590031"/>
    <lineage>
        <taxon>Bacteria</taxon>
        <taxon>Pseudomonadati</taxon>
        <taxon>Pseudomonadota</taxon>
        <taxon>Gammaproteobacteria</taxon>
        <taxon>Enterobacterales</taxon>
        <taxon>Pectobacteriaceae</taxon>
        <taxon>Affinibrenneria</taxon>
    </lineage>
</organism>
<feature type="domain" description="ABC transporter" evidence="11">
    <location>
        <begin position="4"/>
        <end position="252"/>
    </location>
</feature>
<evidence type="ECO:0000256" key="3">
    <source>
        <dbReference type="ARBA" id="ARBA00022448"/>
    </source>
</evidence>
<dbReference type="PANTHER" id="PTHR43297">
    <property type="entry name" value="OLIGOPEPTIDE TRANSPORT ATP-BINDING PROTEIN APPD"/>
    <property type="match status" value="1"/>
</dbReference>
<dbReference type="Pfam" id="PF00005">
    <property type="entry name" value="ABC_tran"/>
    <property type="match status" value="1"/>
</dbReference>
<protein>
    <recommendedName>
        <fullName evidence="8">ABC-type dipeptide transporter</fullName>
        <ecNumber evidence="8">7.4.2.9</ecNumber>
    </recommendedName>
</protein>
<dbReference type="InterPro" id="IPR017871">
    <property type="entry name" value="ABC_transporter-like_CS"/>
</dbReference>
<dbReference type="InterPro" id="IPR050388">
    <property type="entry name" value="ABC_Ni/Peptide_Import"/>
</dbReference>
<accession>A0A5J5G1W9</accession>
<dbReference type="AlphaFoldDB" id="A0A5J5G1W9"/>
<keyword evidence="3" id="KW-0813">Transport</keyword>
<gene>
    <name evidence="12" type="ORF">FJU30_10605</name>
</gene>
<evidence type="ECO:0000256" key="10">
    <source>
        <dbReference type="SAM" id="MobiDB-lite"/>
    </source>
</evidence>
<dbReference type="PANTHER" id="PTHR43297:SF2">
    <property type="entry name" value="DIPEPTIDE TRANSPORT ATP-BINDING PROTEIN DPPD"/>
    <property type="match status" value="1"/>
</dbReference>
<keyword evidence="13" id="KW-1185">Reference proteome</keyword>
<evidence type="ECO:0000313" key="13">
    <source>
        <dbReference type="Proteomes" id="UP000335415"/>
    </source>
</evidence>
<proteinExistence type="inferred from homology"/>
<evidence type="ECO:0000256" key="2">
    <source>
        <dbReference type="ARBA" id="ARBA00005417"/>
    </source>
</evidence>
<evidence type="ECO:0000256" key="4">
    <source>
        <dbReference type="ARBA" id="ARBA00022475"/>
    </source>
</evidence>
<keyword evidence="4" id="KW-1003">Cell membrane</keyword>
<evidence type="ECO:0000256" key="1">
    <source>
        <dbReference type="ARBA" id="ARBA00004417"/>
    </source>
</evidence>
<dbReference type="RefSeq" id="WP_150434926.1">
    <property type="nucleotide sequence ID" value="NZ_VYKJ01000004.1"/>
</dbReference>
<sequence length="335" mass="36091">MTLLTISGLTVLNRQDIALVDGVSFRLNDGEMLGLVGESGSGKTVTCRALMRLLPAEALRIAGGAVQLNGRDLLALNERQMTSVRGREIGMIFQNPASHLNPVMTIGAQIAESRRLHFGASRREALSYAVELLRQVGIPDPARRVHNYPHEFSGGMRQRAMIAVALASEPAILIADEPTTALDVTVQMQILRLLSDLRDRLGVAIILITHDLGVVAQTCDRIAVLYGGRLCEIGDKREVLRRTLHPYTRGLIDCQPASSGAHGRLATIGGQPPVAEHFPAGCRFHPRCQAASEACRRHQPAMQTAADSPTHGAACHHPTGALNPTGESAREEGAW</sequence>
<name>A0A5J5G1W9_9GAMM</name>
<dbReference type="NCBIfam" id="TIGR01727">
    <property type="entry name" value="oligo_HPY"/>
    <property type="match status" value="1"/>
</dbReference>
<evidence type="ECO:0000256" key="6">
    <source>
        <dbReference type="ARBA" id="ARBA00022840"/>
    </source>
</evidence>
<evidence type="ECO:0000256" key="5">
    <source>
        <dbReference type="ARBA" id="ARBA00022741"/>
    </source>
</evidence>
<evidence type="ECO:0000256" key="8">
    <source>
        <dbReference type="ARBA" id="ARBA00038852"/>
    </source>
</evidence>
<comment type="subcellular location">
    <subcellularLocation>
        <location evidence="1">Cell inner membrane</location>
        <topology evidence="1">Peripheral membrane protein</topology>
    </subcellularLocation>
</comment>
<reference evidence="12 13" key="1">
    <citation type="submission" date="2019-09" db="EMBL/GenBank/DDBJ databases">
        <authorList>
            <person name="Li Y."/>
        </authorList>
    </citation>
    <scope>NUCLEOTIDE SEQUENCE [LARGE SCALE GENOMIC DNA]</scope>
    <source>
        <strain evidence="12 13">L3-3HA</strain>
    </source>
</reference>
<dbReference type="EMBL" id="VYKJ01000004">
    <property type="protein sequence ID" value="KAA9000658.1"/>
    <property type="molecule type" value="Genomic_DNA"/>
</dbReference>
<keyword evidence="7" id="KW-0472">Membrane</keyword>
<dbReference type="SUPFAM" id="SSF52540">
    <property type="entry name" value="P-loop containing nucleoside triphosphate hydrolases"/>
    <property type="match status" value="1"/>
</dbReference>
<dbReference type="InterPro" id="IPR027417">
    <property type="entry name" value="P-loop_NTPase"/>
</dbReference>
<dbReference type="PROSITE" id="PS00211">
    <property type="entry name" value="ABC_TRANSPORTER_1"/>
    <property type="match status" value="1"/>
</dbReference>
<dbReference type="PROSITE" id="PS50893">
    <property type="entry name" value="ABC_TRANSPORTER_2"/>
    <property type="match status" value="1"/>
</dbReference>
<comment type="similarity">
    <text evidence="2">Belongs to the ABC transporter superfamily.</text>
</comment>